<dbReference type="GO" id="GO:0071949">
    <property type="term" value="F:FAD binding"/>
    <property type="evidence" value="ECO:0007669"/>
    <property type="project" value="InterPro"/>
</dbReference>
<dbReference type="EMBL" id="JAAAUQ010000798">
    <property type="protein sequence ID" value="KAF9147511.1"/>
    <property type="molecule type" value="Genomic_DNA"/>
</dbReference>
<dbReference type="Proteomes" id="UP000748756">
    <property type="component" value="Unassembled WGS sequence"/>
</dbReference>
<feature type="region of interest" description="Disordered" evidence="5">
    <location>
        <begin position="346"/>
        <end position="369"/>
    </location>
</feature>
<keyword evidence="8" id="KW-1185">Reference proteome</keyword>
<accession>A0A9P5V8B0</accession>
<evidence type="ECO:0000256" key="1">
    <source>
        <dbReference type="ARBA" id="ARBA00007992"/>
    </source>
</evidence>
<feature type="region of interest" description="Disordered" evidence="5">
    <location>
        <begin position="1"/>
        <end position="52"/>
    </location>
</feature>
<feature type="domain" description="FAD-binding" evidence="6">
    <location>
        <begin position="89"/>
        <end position="265"/>
    </location>
</feature>
<evidence type="ECO:0000259" key="6">
    <source>
        <dbReference type="Pfam" id="PF01494"/>
    </source>
</evidence>
<evidence type="ECO:0000256" key="3">
    <source>
        <dbReference type="ARBA" id="ARBA00022827"/>
    </source>
</evidence>
<dbReference type="PANTHER" id="PTHR47356">
    <property type="entry name" value="FAD-DEPENDENT MONOOXYGENASE ASQG-RELATED"/>
    <property type="match status" value="1"/>
</dbReference>
<comment type="caution">
    <text evidence="7">The sequence shown here is derived from an EMBL/GenBank/DDBJ whole genome shotgun (WGS) entry which is preliminary data.</text>
</comment>
<dbReference type="GO" id="GO:0004497">
    <property type="term" value="F:monooxygenase activity"/>
    <property type="evidence" value="ECO:0007669"/>
    <property type="project" value="InterPro"/>
</dbReference>
<keyword evidence="2" id="KW-0285">Flavoprotein</keyword>
<proteinExistence type="inferred from homology"/>
<keyword evidence="3" id="KW-0274">FAD</keyword>
<evidence type="ECO:0000256" key="4">
    <source>
        <dbReference type="ARBA" id="ARBA00023002"/>
    </source>
</evidence>
<dbReference type="OrthoDB" id="655030at2759"/>
<feature type="domain" description="FAD-binding" evidence="6">
    <location>
        <begin position="486"/>
        <end position="573"/>
    </location>
</feature>
<protein>
    <recommendedName>
        <fullName evidence="6">FAD-binding domain-containing protein</fullName>
    </recommendedName>
</protein>
<dbReference type="SUPFAM" id="SSF51905">
    <property type="entry name" value="FAD/NAD(P)-binding domain"/>
    <property type="match status" value="1"/>
</dbReference>
<dbReference type="InterPro" id="IPR002938">
    <property type="entry name" value="FAD-bd"/>
</dbReference>
<evidence type="ECO:0000313" key="8">
    <source>
        <dbReference type="Proteomes" id="UP000748756"/>
    </source>
</evidence>
<organism evidence="7 8">
    <name type="scientific">Linnemannia schmuckeri</name>
    <dbReference type="NCBI Taxonomy" id="64567"/>
    <lineage>
        <taxon>Eukaryota</taxon>
        <taxon>Fungi</taxon>
        <taxon>Fungi incertae sedis</taxon>
        <taxon>Mucoromycota</taxon>
        <taxon>Mortierellomycotina</taxon>
        <taxon>Mortierellomycetes</taxon>
        <taxon>Mortierellales</taxon>
        <taxon>Mortierellaceae</taxon>
        <taxon>Linnemannia</taxon>
    </lineage>
</organism>
<dbReference type="InterPro" id="IPR036188">
    <property type="entry name" value="FAD/NAD-bd_sf"/>
</dbReference>
<sequence length="648" mass="69995">MPFSTHPRVKTRPSFSSSSASPNDIDSASISSGSTQQQQQQPTPLEDYPDLKPLPKSHAPMACIDPALAIPFDLSILTISHKKDHNAIKAIIVGGGIAGLSLAIMMAKAGIEYIILERSTGLEASIGSATVLGPPVLRLIEQIGLLPQVEAVSKALSGLTIVDGECRKIGRVEGVDQDRYGYPLRLIARQDLHRILLDHVPKEHIQHGKLVVETLQNPNGASCKCSDGSTYYGDIIVGADGSHSLTRDRMYTQLKEQGKLPDADMEPSCYEHISIGGITNPLDKTFYPAAHESTAEMHAIYTKDAPYSLWYMPVGGSRVAWGISNTQSPKHKIHNYSRPAHTVVTTSTTASTTTTTAPATNSTSNTTNHASAVTGCSSSSSSIDSSVSSNAAMIPAFSGNATNFSTAQGITGFLSHTNGLAAHNGYIPNKSATAIPPPLSRTSSAQKIHDDWFVPSSVDLELHFKDLLNARCAIGVGTVRDFIAKTPKGAISTVDVEERLNKTWHHGRIVLIGDACHQLLPIGGQGAVQSMLDSVCLVNLLYDMEFNTPSEIAKVFKKYQAKRCSLAKASIDETSQLDKVFHGQGLMAGMMRKFIFNAFWPFNMKNDKYNNNRPQLSFLPFVEDRGASKANRQKISGRLLANNKTFAV</sequence>
<evidence type="ECO:0000313" key="7">
    <source>
        <dbReference type="EMBL" id="KAF9147511.1"/>
    </source>
</evidence>
<evidence type="ECO:0000256" key="5">
    <source>
        <dbReference type="SAM" id="MobiDB-lite"/>
    </source>
</evidence>
<reference evidence="7" key="1">
    <citation type="journal article" date="2020" name="Fungal Divers.">
        <title>Resolving the Mortierellaceae phylogeny through synthesis of multi-gene phylogenetics and phylogenomics.</title>
        <authorList>
            <person name="Vandepol N."/>
            <person name="Liber J."/>
            <person name="Desiro A."/>
            <person name="Na H."/>
            <person name="Kennedy M."/>
            <person name="Barry K."/>
            <person name="Grigoriev I.V."/>
            <person name="Miller A.N."/>
            <person name="O'Donnell K."/>
            <person name="Stajich J.E."/>
            <person name="Bonito G."/>
        </authorList>
    </citation>
    <scope>NUCLEOTIDE SEQUENCE</scope>
    <source>
        <strain evidence="7">NRRL 6426</strain>
    </source>
</reference>
<evidence type="ECO:0000256" key="2">
    <source>
        <dbReference type="ARBA" id="ARBA00022630"/>
    </source>
</evidence>
<dbReference type="PANTHER" id="PTHR47356:SF2">
    <property type="entry name" value="FAD-BINDING DOMAIN-CONTAINING PROTEIN-RELATED"/>
    <property type="match status" value="1"/>
</dbReference>
<feature type="compositionally biased region" description="Low complexity" evidence="5">
    <location>
        <begin position="13"/>
        <end position="41"/>
    </location>
</feature>
<gene>
    <name evidence="7" type="ORF">BG015_010816</name>
</gene>
<keyword evidence="4" id="KW-0560">Oxidoreductase</keyword>
<dbReference type="AlphaFoldDB" id="A0A9P5V8B0"/>
<name>A0A9P5V8B0_9FUNG</name>
<comment type="similarity">
    <text evidence="1">Belongs to the paxM FAD-dependent monooxygenase family.</text>
</comment>
<dbReference type="Gene3D" id="3.50.50.60">
    <property type="entry name" value="FAD/NAD(P)-binding domain"/>
    <property type="match status" value="2"/>
</dbReference>
<dbReference type="InterPro" id="IPR050562">
    <property type="entry name" value="FAD_mOase_fung"/>
</dbReference>
<dbReference type="PRINTS" id="PR00420">
    <property type="entry name" value="RNGMNOXGNASE"/>
</dbReference>
<dbReference type="Pfam" id="PF01494">
    <property type="entry name" value="FAD_binding_3"/>
    <property type="match status" value="2"/>
</dbReference>